<dbReference type="PANTHER" id="PTHR21528">
    <property type="entry name" value="DEHYDRODOLICHYL DIPHOSPHATE SYNTHASE COMPLEX SUBUNIT NUS1"/>
    <property type="match status" value="1"/>
</dbReference>
<evidence type="ECO:0000256" key="6">
    <source>
        <dbReference type="ARBA" id="ARBA00022679"/>
    </source>
</evidence>
<dbReference type="InterPro" id="IPR038887">
    <property type="entry name" value="Nus1/NgBR"/>
</dbReference>
<evidence type="ECO:0000256" key="12">
    <source>
        <dbReference type="ARBA" id="ARBA00047353"/>
    </source>
</evidence>
<sequence length="301" mass="33766">MINVVIGKSATDDKGKSVATLVGQYFYLALLELFYFVFSLYRFGGYIYHRLMIRWLTITYHQNRTPELIQRDVANFTKIPRGIGAVLTLHDSGDEGGGVDGLLEQASDLAAWCIGTSIEFLVLYERTGVLKALPEPDVRRRISRKLEQYYGADNVPTFKISFPYTAASYSDNSTLVHDDASGPSVSSTEPSVNLTIRILSVEDGRQSIVDLTRSLATLAKEKKISARDINVKTIDHEIKTLVSDEPDLVYVFGPVLDLDGFPPWQIRLSEIFYMRDNDEVSYAVFLKGLEKYSGVKINVGR</sequence>
<dbReference type="AlphaFoldDB" id="A0A5E8B6V6"/>
<dbReference type="EC" id="2.5.1.87" evidence="5"/>
<accession>A0A5E8B6V6</accession>
<evidence type="ECO:0000256" key="5">
    <source>
        <dbReference type="ARBA" id="ARBA00012596"/>
    </source>
</evidence>
<dbReference type="Proteomes" id="UP000398389">
    <property type="component" value="Unassembled WGS sequence"/>
</dbReference>
<evidence type="ECO:0000256" key="1">
    <source>
        <dbReference type="ARBA" id="ARBA00001946"/>
    </source>
</evidence>
<dbReference type="OrthoDB" id="19639at2759"/>
<dbReference type="GeneID" id="43580488"/>
<keyword evidence="9" id="KW-0460">Magnesium</keyword>
<keyword evidence="8" id="KW-0256">Endoplasmic reticulum</keyword>
<proteinExistence type="inferred from homology"/>
<keyword evidence="6" id="KW-0808">Transferase</keyword>
<dbReference type="SUPFAM" id="SSF64005">
    <property type="entry name" value="Undecaprenyl diphosphate synthase"/>
    <property type="match status" value="1"/>
</dbReference>
<evidence type="ECO:0000256" key="4">
    <source>
        <dbReference type="ARBA" id="ARBA00005432"/>
    </source>
</evidence>
<keyword evidence="7 13" id="KW-0812">Transmembrane</keyword>
<comment type="catalytic activity">
    <reaction evidence="12">
        <text>n isopentenyl diphosphate + (2E,6E)-farnesyl diphosphate = a di-trans,poly-cis-polyprenyl diphosphate + n diphosphate</text>
        <dbReference type="Rhea" id="RHEA:53008"/>
        <dbReference type="Rhea" id="RHEA-COMP:19494"/>
        <dbReference type="ChEBI" id="CHEBI:33019"/>
        <dbReference type="ChEBI" id="CHEBI:128769"/>
        <dbReference type="ChEBI" id="CHEBI:136960"/>
        <dbReference type="ChEBI" id="CHEBI:175763"/>
        <dbReference type="EC" id="2.5.1.87"/>
    </reaction>
</comment>
<organism evidence="14 15">
    <name type="scientific">Magnusiomyces paraingens</name>
    <dbReference type="NCBI Taxonomy" id="2606893"/>
    <lineage>
        <taxon>Eukaryota</taxon>
        <taxon>Fungi</taxon>
        <taxon>Dikarya</taxon>
        <taxon>Ascomycota</taxon>
        <taxon>Saccharomycotina</taxon>
        <taxon>Dipodascomycetes</taxon>
        <taxon>Dipodascales</taxon>
        <taxon>Dipodascaceae</taxon>
        <taxon>Magnusiomyces</taxon>
    </lineage>
</organism>
<evidence type="ECO:0000256" key="10">
    <source>
        <dbReference type="ARBA" id="ARBA00022989"/>
    </source>
</evidence>
<evidence type="ECO:0000256" key="9">
    <source>
        <dbReference type="ARBA" id="ARBA00022842"/>
    </source>
</evidence>
<reference evidence="14 15" key="1">
    <citation type="submission" date="2019-09" db="EMBL/GenBank/DDBJ databases">
        <authorList>
            <person name="Brejova B."/>
        </authorList>
    </citation>
    <scope>NUCLEOTIDE SEQUENCE [LARGE SCALE GENOMIC DNA]</scope>
</reference>
<evidence type="ECO:0000256" key="11">
    <source>
        <dbReference type="ARBA" id="ARBA00023136"/>
    </source>
</evidence>
<evidence type="ECO:0000256" key="3">
    <source>
        <dbReference type="ARBA" id="ARBA00004922"/>
    </source>
</evidence>
<keyword evidence="10 13" id="KW-1133">Transmembrane helix</keyword>
<dbReference type="PANTHER" id="PTHR21528:SF0">
    <property type="entry name" value="DEHYDRODOLICHYL DIPHOSPHATE SYNTHASE COMPLEX SUBUNIT NUS1"/>
    <property type="match status" value="1"/>
</dbReference>
<comment type="subcellular location">
    <subcellularLocation>
        <location evidence="2">Endoplasmic reticulum membrane</location>
    </subcellularLocation>
</comment>
<keyword evidence="11 13" id="KW-0472">Membrane</keyword>
<evidence type="ECO:0000256" key="2">
    <source>
        <dbReference type="ARBA" id="ARBA00004586"/>
    </source>
</evidence>
<evidence type="ECO:0000256" key="7">
    <source>
        <dbReference type="ARBA" id="ARBA00022692"/>
    </source>
</evidence>
<evidence type="ECO:0000256" key="8">
    <source>
        <dbReference type="ARBA" id="ARBA00022824"/>
    </source>
</evidence>
<keyword evidence="15" id="KW-1185">Reference proteome</keyword>
<comment type="pathway">
    <text evidence="3">Protein modification; protein glycosylation.</text>
</comment>
<dbReference type="GO" id="GO:1904423">
    <property type="term" value="C:dehydrodolichyl diphosphate synthase complex"/>
    <property type="evidence" value="ECO:0007669"/>
    <property type="project" value="InterPro"/>
</dbReference>
<feature type="transmembrane region" description="Helical" evidence="13">
    <location>
        <begin position="25"/>
        <end position="44"/>
    </location>
</feature>
<name>A0A5E8B6V6_9ASCO</name>
<dbReference type="InterPro" id="IPR036424">
    <property type="entry name" value="UPP_synth-like_sf"/>
</dbReference>
<gene>
    <name evidence="14" type="ORF">SAPINGB_P001667</name>
</gene>
<dbReference type="EMBL" id="CABVLU010000001">
    <property type="protein sequence ID" value="VVT47349.1"/>
    <property type="molecule type" value="Genomic_DNA"/>
</dbReference>
<dbReference type="RefSeq" id="XP_031852279.1">
    <property type="nucleotide sequence ID" value="XM_031996388.1"/>
</dbReference>
<evidence type="ECO:0000256" key="13">
    <source>
        <dbReference type="SAM" id="Phobius"/>
    </source>
</evidence>
<dbReference type="UniPathway" id="UPA00378"/>
<dbReference type="Gene3D" id="3.40.1180.10">
    <property type="entry name" value="Decaprenyl diphosphate synthase-like"/>
    <property type="match status" value="1"/>
</dbReference>
<protein>
    <recommendedName>
        <fullName evidence="5">ditrans,polycis-polyprenyl diphosphate synthase [(2E,6E)-farnesyldiphosphate specific]</fullName>
        <ecNumber evidence="5">2.5.1.87</ecNumber>
    </recommendedName>
</protein>
<evidence type="ECO:0000313" key="14">
    <source>
        <dbReference type="EMBL" id="VVT47349.1"/>
    </source>
</evidence>
<comment type="similarity">
    <text evidence="4">Belongs to the UPP synthase family.</text>
</comment>
<comment type="cofactor">
    <cofactor evidence="1">
        <name>Mg(2+)</name>
        <dbReference type="ChEBI" id="CHEBI:18420"/>
    </cofactor>
</comment>
<dbReference type="GO" id="GO:0045547">
    <property type="term" value="F:ditrans,polycis-polyprenyl diphosphate synthase [(2E,6E)-farnesyl diphosphate specific] activity"/>
    <property type="evidence" value="ECO:0007669"/>
    <property type="project" value="UniProtKB-EC"/>
</dbReference>
<dbReference type="GO" id="GO:0005789">
    <property type="term" value="C:endoplasmic reticulum membrane"/>
    <property type="evidence" value="ECO:0007669"/>
    <property type="project" value="UniProtKB-SubCell"/>
</dbReference>
<evidence type="ECO:0000313" key="15">
    <source>
        <dbReference type="Proteomes" id="UP000398389"/>
    </source>
</evidence>